<reference evidence="1" key="1">
    <citation type="submission" date="2018-11" db="EMBL/GenBank/DDBJ databases">
        <authorList>
            <consortium name="Pathogen Informatics"/>
        </authorList>
    </citation>
    <scope>NUCLEOTIDE SEQUENCE</scope>
</reference>
<dbReference type="Proteomes" id="UP000784294">
    <property type="component" value="Unassembled WGS sequence"/>
</dbReference>
<proteinExistence type="predicted"/>
<evidence type="ECO:0000313" key="2">
    <source>
        <dbReference type="Proteomes" id="UP000784294"/>
    </source>
</evidence>
<protein>
    <submittedName>
        <fullName evidence="1">Uncharacterized protein</fullName>
    </submittedName>
</protein>
<dbReference type="EMBL" id="CAAALY010008443">
    <property type="protein sequence ID" value="VEL10243.1"/>
    <property type="molecule type" value="Genomic_DNA"/>
</dbReference>
<gene>
    <name evidence="1" type="ORF">PXEA_LOCUS3683</name>
</gene>
<evidence type="ECO:0000313" key="1">
    <source>
        <dbReference type="EMBL" id="VEL10243.1"/>
    </source>
</evidence>
<name>A0A3S4ZRN8_9PLAT</name>
<organism evidence="1 2">
    <name type="scientific">Protopolystoma xenopodis</name>
    <dbReference type="NCBI Taxonomy" id="117903"/>
    <lineage>
        <taxon>Eukaryota</taxon>
        <taxon>Metazoa</taxon>
        <taxon>Spiralia</taxon>
        <taxon>Lophotrochozoa</taxon>
        <taxon>Platyhelminthes</taxon>
        <taxon>Monogenea</taxon>
        <taxon>Polyopisthocotylea</taxon>
        <taxon>Polystomatidea</taxon>
        <taxon>Polystomatidae</taxon>
        <taxon>Protopolystoma</taxon>
    </lineage>
</organism>
<comment type="caution">
    <text evidence="1">The sequence shown here is derived from an EMBL/GenBank/DDBJ whole genome shotgun (WGS) entry which is preliminary data.</text>
</comment>
<accession>A0A3S4ZRN8</accession>
<dbReference type="AlphaFoldDB" id="A0A3S4ZRN8"/>
<keyword evidence="2" id="KW-1185">Reference proteome</keyword>
<sequence length="60" mass="7196">MIKYHWSPYSYHQRRRTCMWRECSNEIFCSPGHHQGFYSTWSAGRLSWSTARYGIAYSLG</sequence>